<comment type="caution">
    <text evidence="2">The sequence shown here is derived from an EMBL/GenBank/DDBJ whole genome shotgun (WGS) entry which is preliminary data.</text>
</comment>
<feature type="region of interest" description="Disordered" evidence="1">
    <location>
        <begin position="1"/>
        <end position="32"/>
    </location>
</feature>
<dbReference type="Proteomes" id="UP000823399">
    <property type="component" value="Unassembled WGS sequence"/>
</dbReference>
<dbReference type="OrthoDB" id="3269111at2759"/>
<dbReference type="RefSeq" id="XP_041296125.1">
    <property type="nucleotide sequence ID" value="XM_041431006.1"/>
</dbReference>
<organism evidence="2 3">
    <name type="scientific">Suillus discolor</name>
    <dbReference type="NCBI Taxonomy" id="1912936"/>
    <lineage>
        <taxon>Eukaryota</taxon>
        <taxon>Fungi</taxon>
        <taxon>Dikarya</taxon>
        <taxon>Basidiomycota</taxon>
        <taxon>Agaricomycotina</taxon>
        <taxon>Agaricomycetes</taxon>
        <taxon>Agaricomycetidae</taxon>
        <taxon>Boletales</taxon>
        <taxon>Suillineae</taxon>
        <taxon>Suillaceae</taxon>
        <taxon>Suillus</taxon>
    </lineage>
</organism>
<gene>
    <name evidence="2" type="ORF">F5147DRAFT_570720</name>
</gene>
<dbReference type="EMBL" id="JABBWM010000011">
    <property type="protein sequence ID" value="KAG2113831.1"/>
    <property type="molecule type" value="Genomic_DNA"/>
</dbReference>
<evidence type="ECO:0000256" key="1">
    <source>
        <dbReference type="SAM" id="MobiDB-lite"/>
    </source>
</evidence>
<reference evidence="2" key="1">
    <citation type="journal article" date="2020" name="New Phytol.">
        <title>Comparative genomics reveals dynamic genome evolution in host specialist ectomycorrhizal fungi.</title>
        <authorList>
            <person name="Lofgren L.A."/>
            <person name="Nguyen N.H."/>
            <person name="Vilgalys R."/>
            <person name="Ruytinx J."/>
            <person name="Liao H.L."/>
            <person name="Branco S."/>
            <person name="Kuo A."/>
            <person name="LaButti K."/>
            <person name="Lipzen A."/>
            <person name="Andreopoulos W."/>
            <person name="Pangilinan J."/>
            <person name="Riley R."/>
            <person name="Hundley H."/>
            <person name="Na H."/>
            <person name="Barry K."/>
            <person name="Grigoriev I.V."/>
            <person name="Stajich J.E."/>
            <person name="Kennedy P.G."/>
        </authorList>
    </citation>
    <scope>NUCLEOTIDE SEQUENCE</scope>
    <source>
        <strain evidence="2">FC423</strain>
    </source>
</reference>
<name>A0A9P7JX70_9AGAM</name>
<proteinExistence type="predicted"/>
<accession>A0A9P7JX70</accession>
<evidence type="ECO:0008006" key="4">
    <source>
        <dbReference type="Google" id="ProtNLM"/>
    </source>
</evidence>
<keyword evidence="3" id="KW-1185">Reference proteome</keyword>
<evidence type="ECO:0000313" key="3">
    <source>
        <dbReference type="Proteomes" id="UP000823399"/>
    </source>
</evidence>
<protein>
    <recommendedName>
        <fullName evidence="4">SAM domain-containing protein</fullName>
    </recommendedName>
</protein>
<sequence length="153" mass="16854">MQEADTLGVDIEHPPNSKIFDPTDHGDSDSDDISALARRRRAQLAGRDHNNQSNITVNFAGLAELIRPSSPSKNPTCSTKTMSIPPKLDLQSFATWFGLSGQLHDKLKAIHLDGPHLLRLVSNEQLQTEGGLSLGELAVLRDAEERWKEGHEL</sequence>
<dbReference type="AlphaFoldDB" id="A0A9P7JX70"/>
<feature type="compositionally biased region" description="Basic and acidic residues" evidence="1">
    <location>
        <begin position="10"/>
        <end position="28"/>
    </location>
</feature>
<evidence type="ECO:0000313" key="2">
    <source>
        <dbReference type="EMBL" id="KAG2113831.1"/>
    </source>
</evidence>
<dbReference type="GeneID" id="64693265"/>